<gene>
    <name evidence="2" type="ORF">EDD77_13925</name>
</gene>
<dbReference type="Gene3D" id="2.160.20.60">
    <property type="entry name" value="Glutamate synthase, alpha subunit, C-terminal domain"/>
    <property type="match status" value="1"/>
</dbReference>
<organism evidence="2 3">
    <name type="scientific">Allofournierella massiliensis</name>
    <dbReference type="NCBI Taxonomy" id="1650663"/>
    <lineage>
        <taxon>Bacteria</taxon>
        <taxon>Bacillati</taxon>
        <taxon>Bacillota</taxon>
        <taxon>Clostridia</taxon>
        <taxon>Eubacteriales</taxon>
        <taxon>Oscillospiraceae</taxon>
        <taxon>Allofournierella</taxon>
    </lineage>
</organism>
<sequence>MKIDATGMEYEELGRCLRSCTDPHVQIHNCCGQRYIASGMQGRDLEIWGTPGNALGAYLDGGSIRVHGNAQDAVGDTMNAGTIWVEGRAGDAAGYAMRGGTLMIRGDVGYRAGVHMKAFGDSCASIVIGGTAGSFLGEYQAGGVIVVLGLGALEGQPVVGGFCGRGMYGGRIYLRSTIPPRDLTEKILCRRAQQADKEAIRPLLEQFCTAFGEELEPLLASPFWVLEPNPENQYKALYAPM</sequence>
<dbReference type="PIRSF" id="PIRSF006519">
    <property type="entry name" value="GOGAT_dom3"/>
    <property type="match status" value="1"/>
</dbReference>
<dbReference type="InterPro" id="IPR002489">
    <property type="entry name" value="Glu_synth_asu_C"/>
</dbReference>
<protein>
    <submittedName>
        <fullName evidence="2">GXGXG motif-containing protein</fullName>
    </submittedName>
</protein>
<dbReference type="OrthoDB" id="9803192at2"/>
<dbReference type="RefSeq" id="WP_058966000.1">
    <property type="nucleotide sequence ID" value="NZ_CABKVM010000019.1"/>
</dbReference>
<accession>A0A4R1QHM3</accession>
<dbReference type="EMBL" id="SLUM01000039">
    <property type="protein sequence ID" value="TCL52956.1"/>
    <property type="molecule type" value="Genomic_DNA"/>
</dbReference>
<dbReference type="InterPro" id="IPR012061">
    <property type="entry name" value="Glu_synth_lsu_3"/>
</dbReference>
<name>A0A4R1QHM3_9FIRM</name>
<dbReference type="InterPro" id="IPR036485">
    <property type="entry name" value="Glu_synth_asu_C_sf"/>
</dbReference>
<dbReference type="SUPFAM" id="SSF69336">
    <property type="entry name" value="Alpha subunit of glutamate synthase, C-terminal domain"/>
    <property type="match status" value="1"/>
</dbReference>
<dbReference type="GeneID" id="97380201"/>
<dbReference type="AlphaFoldDB" id="A0A4R1QHM3"/>
<feature type="domain" description="Glutamate synthase alpha subunit C-terminal" evidence="1">
    <location>
        <begin position="26"/>
        <end position="176"/>
    </location>
</feature>
<dbReference type="STRING" id="1650663.GCA_001486665_02810"/>
<dbReference type="GO" id="GO:0016491">
    <property type="term" value="F:oxidoreductase activity"/>
    <property type="evidence" value="ECO:0007669"/>
    <property type="project" value="InterPro"/>
</dbReference>
<evidence type="ECO:0000259" key="1">
    <source>
        <dbReference type="Pfam" id="PF01493"/>
    </source>
</evidence>
<evidence type="ECO:0000313" key="3">
    <source>
        <dbReference type="Proteomes" id="UP000295184"/>
    </source>
</evidence>
<dbReference type="PANTHER" id="PTHR39673">
    <property type="entry name" value="TUNGSTEN FORMYLMETHANOFURAN DEHYDROGENASE, SUBUNIT C (FWDC)"/>
    <property type="match status" value="1"/>
</dbReference>
<dbReference type="Pfam" id="PF01493">
    <property type="entry name" value="GXGXG"/>
    <property type="match status" value="1"/>
</dbReference>
<reference evidence="2 3" key="1">
    <citation type="submission" date="2019-03" db="EMBL/GenBank/DDBJ databases">
        <title>Genomic Encyclopedia of Type Strains, Phase IV (KMG-IV): sequencing the most valuable type-strain genomes for metagenomic binning, comparative biology and taxonomic classification.</title>
        <authorList>
            <person name="Goeker M."/>
        </authorList>
    </citation>
    <scope>NUCLEOTIDE SEQUENCE [LARGE SCALE GENOMIC DNA]</scope>
    <source>
        <strain evidence="2 3">DSM 100451</strain>
    </source>
</reference>
<dbReference type="Proteomes" id="UP000295184">
    <property type="component" value="Unassembled WGS sequence"/>
</dbReference>
<comment type="caution">
    <text evidence="2">The sequence shown here is derived from an EMBL/GenBank/DDBJ whole genome shotgun (WGS) entry which is preliminary data.</text>
</comment>
<evidence type="ECO:0000313" key="2">
    <source>
        <dbReference type="EMBL" id="TCL52956.1"/>
    </source>
</evidence>
<proteinExistence type="predicted"/>
<dbReference type="PANTHER" id="PTHR39673:SF5">
    <property type="entry name" value="TUNGSTEN-CONTAINING FORMYLMETHANOFURAN DEHYDROGENASE 2 SUBUNIT C"/>
    <property type="match status" value="1"/>
</dbReference>